<evidence type="ECO:0000313" key="4">
    <source>
        <dbReference type="Proteomes" id="UP000245956"/>
    </source>
</evidence>
<feature type="compositionally biased region" description="Polar residues" evidence="1">
    <location>
        <begin position="232"/>
        <end position="242"/>
    </location>
</feature>
<organism evidence="3 4">
    <name type="scientific">Purpureocillium lilacinum</name>
    <name type="common">Paecilomyces lilacinus</name>
    <dbReference type="NCBI Taxonomy" id="33203"/>
    <lineage>
        <taxon>Eukaryota</taxon>
        <taxon>Fungi</taxon>
        <taxon>Dikarya</taxon>
        <taxon>Ascomycota</taxon>
        <taxon>Pezizomycotina</taxon>
        <taxon>Sordariomycetes</taxon>
        <taxon>Hypocreomycetidae</taxon>
        <taxon>Hypocreales</taxon>
        <taxon>Ophiocordycipitaceae</taxon>
        <taxon>Purpureocillium</taxon>
    </lineage>
</organism>
<evidence type="ECO:0000256" key="2">
    <source>
        <dbReference type="SAM" id="SignalP"/>
    </source>
</evidence>
<comment type="caution">
    <text evidence="3">The sequence shown here is derived from an EMBL/GenBank/DDBJ whole genome shotgun (WGS) entry which is preliminary data.</text>
</comment>
<evidence type="ECO:0000256" key="1">
    <source>
        <dbReference type="SAM" id="MobiDB-lite"/>
    </source>
</evidence>
<accession>A0A2U3E3F6</accession>
<sequence length="364" mass="39579">MNSPKVFLCAVRAMMALAAKARGAEFLQGRVAPVSDARIVLRSRPNEAPNCDAGFTFGKLGVSCVETEAIRYWRGYWPRGAVFQKAIALEDMEFSDKIGEQRGSYTRVPTTCQGDASLCQACPCLAGQNRWTGAPDVVGPVNGLPPTTWRGATCMYLEVPGQSPYPTHRPRRDCVRVAVLRWYQTCATGRCGMAAAGKRAYCAGALHQRVRTRSPRSNRSIGSRFWLEGAGCQQSPTTTTRGNLEEDDRQFSGGAASAAHHDKTRQRQSLSGRVDACGFPFPSSIQDDAGCLHVVEHRVALAGARRAPYVPILRGETVVGEHNTAETRQYLRNPVPLLVLAPGDARNQAMGQAQVPPSPLLNLR</sequence>
<dbReference type="EMBL" id="LCWV01000013">
    <property type="protein sequence ID" value="PWI69043.1"/>
    <property type="molecule type" value="Genomic_DNA"/>
</dbReference>
<protein>
    <submittedName>
        <fullName evidence="3">Uncharacterized protein</fullName>
    </submittedName>
</protein>
<dbReference type="AlphaFoldDB" id="A0A2U3E3F6"/>
<feature type="chain" id="PRO_5015408548" evidence="2">
    <location>
        <begin position="24"/>
        <end position="364"/>
    </location>
</feature>
<reference evidence="3 4" key="1">
    <citation type="journal article" date="2016" name="Front. Microbiol.">
        <title>Genome and transcriptome sequences reveal the specific parasitism of the nematophagous Purpureocillium lilacinum 36-1.</title>
        <authorList>
            <person name="Xie J."/>
            <person name="Li S."/>
            <person name="Mo C."/>
            <person name="Xiao X."/>
            <person name="Peng D."/>
            <person name="Wang G."/>
            <person name="Xiao Y."/>
        </authorList>
    </citation>
    <scope>NUCLEOTIDE SEQUENCE [LARGE SCALE GENOMIC DNA]</scope>
    <source>
        <strain evidence="3 4">36-1</strain>
    </source>
</reference>
<evidence type="ECO:0000313" key="3">
    <source>
        <dbReference type="EMBL" id="PWI69043.1"/>
    </source>
</evidence>
<gene>
    <name evidence="3" type="ORF">PCL_01428</name>
</gene>
<feature type="region of interest" description="Disordered" evidence="1">
    <location>
        <begin position="231"/>
        <end position="269"/>
    </location>
</feature>
<name>A0A2U3E3F6_PURLI</name>
<feature type="signal peptide" evidence="2">
    <location>
        <begin position="1"/>
        <end position="23"/>
    </location>
</feature>
<keyword evidence="2" id="KW-0732">Signal</keyword>
<proteinExistence type="predicted"/>
<dbReference type="Proteomes" id="UP000245956">
    <property type="component" value="Unassembled WGS sequence"/>
</dbReference>